<keyword evidence="12" id="KW-1185">Reference proteome</keyword>
<evidence type="ECO:0000259" key="10">
    <source>
        <dbReference type="Pfam" id="PF00999"/>
    </source>
</evidence>
<dbReference type="InterPro" id="IPR006153">
    <property type="entry name" value="Cation/H_exchanger_TM"/>
</dbReference>
<feature type="transmembrane region" description="Helical" evidence="9">
    <location>
        <begin position="379"/>
        <end position="401"/>
    </location>
</feature>
<evidence type="ECO:0000313" key="11">
    <source>
        <dbReference type="EMBL" id="QNP53589.1"/>
    </source>
</evidence>
<feature type="transmembrane region" description="Helical" evidence="9">
    <location>
        <begin position="233"/>
        <end position="266"/>
    </location>
</feature>
<feature type="transmembrane region" description="Helical" evidence="9">
    <location>
        <begin position="287"/>
        <end position="309"/>
    </location>
</feature>
<keyword evidence="2" id="KW-0813">Transport</keyword>
<dbReference type="KEGG" id="hqi:H9L05_08545"/>
<dbReference type="EMBL" id="CP060784">
    <property type="protein sequence ID" value="QNP53589.1"/>
    <property type="molecule type" value="Genomic_DNA"/>
</dbReference>
<evidence type="ECO:0000256" key="8">
    <source>
        <dbReference type="ARBA" id="ARBA00023136"/>
    </source>
</evidence>
<evidence type="ECO:0000256" key="7">
    <source>
        <dbReference type="ARBA" id="ARBA00023065"/>
    </source>
</evidence>
<dbReference type="PANTHER" id="PTHR32507">
    <property type="entry name" value="NA(+)/H(+) ANTIPORTER 1"/>
    <property type="match status" value="1"/>
</dbReference>
<evidence type="ECO:0000256" key="5">
    <source>
        <dbReference type="ARBA" id="ARBA00022692"/>
    </source>
</evidence>
<keyword evidence="3" id="KW-0050">Antiport</keyword>
<evidence type="ECO:0000256" key="9">
    <source>
        <dbReference type="SAM" id="Phobius"/>
    </source>
</evidence>
<reference evidence="11 12" key="1">
    <citation type="submission" date="2020-08" db="EMBL/GenBank/DDBJ databases">
        <title>Genome sequence of Hymenobacter qilianensis JCM 19763T.</title>
        <authorList>
            <person name="Hyun D.-W."/>
            <person name="Bae J.-W."/>
        </authorList>
    </citation>
    <scope>NUCLEOTIDE SEQUENCE [LARGE SCALE GENOMIC DNA]</scope>
    <source>
        <strain evidence="11 12">JCM 19763</strain>
    </source>
</reference>
<keyword evidence="4" id="KW-1003">Cell membrane</keyword>
<dbReference type="AlphaFoldDB" id="A0A7H0GZ73"/>
<feature type="transmembrane region" description="Helical" evidence="9">
    <location>
        <begin position="348"/>
        <end position="367"/>
    </location>
</feature>
<feature type="transmembrane region" description="Helical" evidence="9">
    <location>
        <begin position="168"/>
        <end position="186"/>
    </location>
</feature>
<name>A0A7H0GZ73_9BACT</name>
<sequence>MSVYHIFLVMLGVAILGVAWLPSLLEKYPLSYPILFIGLGMAAYTLPLGLPPADPFEHPKLVTHLSELCVIVALTGTGLKIDRPFSLVAWRTPLRLVLVLMVITIAGITLAGITLAGLALPSAVLLAACLAPTDPVLAGDVQVGDPGEGREDNVRFALTGEAGLNDGLAFPFVYLALALLPAALPLSARLIEWAWMDVLYRIGAGVMLGWLSGLFLSYLIFNLPKKISLKSSAYGFVALAVTLISYGLTELVHGYGFLAVFVAAITLRGRERKHEYHKQMHAFTDQMERLLIVVILILFGGAIAGGLLAPLTWQGMLIGLLLVLVLRPLGGLLTLIGSRRVNMAERSVISFFGIRGIGSIFYLAYALDKAEFPQARQLWAILAFTMLVSIGLHGVLATPIMNWLDRRHGRKIAAELSESEEAEKAKVATAE</sequence>
<proteinExistence type="predicted"/>
<evidence type="ECO:0000256" key="6">
    <source>
        <dbReference type="ARBA" id="ARBA00022989"/>
    </source>
</evidence>
<feature type="domain" description="Cation/H+ exchanger transmembrane" evidence="10">
    <location>
        <begin position="19"/>
        <end position="403"/>
    </location>
</feature>
<protein>
    <submittedName>
        <fullName evidence="11">Cation:proton antiporter</fullName>
    </submittedName>
</protein>
<feature type="transmembrane region" description="Helical" evidence="9">
    <location>
        <begin position="315"/>
        <end position="336"/>
    </location>
</feature>
<dbReference type="Proteomes" id="UP000516093">
    <property type="component" value="Chromosome"/>
</dbReference>
<keyword evidence="7" id="KW-0406">Ion transport</keyword>
<gene>
    <name evidence="11" type="ORF">H9L05_08545</name>
</gene>
<dbReference type="GO" id="GO:0015297">
    <property type="term" value="F:antiporter activity"/>
    <property type="evidence" value="ECO:0007669"/>
    <property type="project" value="UniProtKB-KW"/>
</dbReference>
<evidence type="ECO:0000313" key="12">
    <source>
        <dbReference type="Proteomes" id="UP000516093"/>
    </source>
</evidence>
<evidence type="ECO:0000256" key="2">
    <source>
        <dbReference type="ARBA" id="ARBA00022448"/>
    </source>
</evidence>
<dbReference type="GO" id="GO:1902600">
    <property type="term" value="P:proton transmembrane transport"/>
    <property type="evidence" value="ECO:0007669"/>
    <property type="project" value="InterPro"/>
</dbReference>
<dbReference type="PANTHER" id="PTHR32507:SF8">
    <property type="entry name" value="CNH1P"/>
    <property type="match status" value="1"/>
</dbReference>
<dbReference type="GO" id="GO:0005886">
    <property type="term" value="C:plasma membrane"/>
    <property type="evidence" value="ECO:0007669"/>
    <property type="project" value="UniProtKB-SubCell"/>
</dbReference>
<evidence type="ECO:0000256" key="3">
    <source>
        <dbReference type="ARBA" id="ARBA00022449"/>
    </source>
</evidence>
<dbReference type="RefSeq" id="WP_187733799.1">
    <property type="nucleotide sequence ID" value="NZ_BMFN01000001.1"/>
</dbReference>
<feature type="transmembrane region" description="Helical" evidence="9">
    <location>
        <begin position="93"/>
        <end position="120"/>
    </location>
</feature>
<dbReference type="InterPro" id="IPR038770">
    <property type="entry name" value="Na+/solute_symporter_sf"/>
</dbReference>
<evidence type="ECO:0000256" key="1">
    <source>
        <dbReference type="ARBA" id="ARBA00004651"/>
    </source>
</evidence>
<dbReference type="Gene3D" id="1.20.1530.20">
    <property type="match status" value="1"/>
</dbReference>
<feature type="transmembrane region" description="Helical" evidence="9">
    <location>
        <begin position="6"/>
        <end position="25"/>
    </location>
</feature>
<feature type="transmembrane region" description="Helical" evidence="9">
    <location>
        <begin position="198"/>
        <end position="221"/>
    </location>
</feature>
<feature type="transmembrane region" description="Helical" evidence="9">
    <location>
        <begin position="32"/>
        <end position="50"/>
    </location>
</feature>
<dbReference type="Pfam" id="PF00999">
    <property type="entry name" value="Na_H_Exchanger"/>
    <property type="match status" value="1"/>
</dbReference>
<keyword evidence="5 9" id="KW-0812">Transmembrane</keyword>
<comment type="subcellular location">
    <subcellularLocation>
        <location evidence="1">Cell membrane</location>
        <topology evidence="1">Multi-pass membrane protein</topology>
    </subcellularLocation>
</comment>
<evidence type="ECO:0000256" key="4">
    <source>
        <dbReference type="ARBA" id="ARBA00022475"/>
    </source>
</evidence>
<keyword evidence="6 9" id="KW-1133">Transmembrane helix</keyword>
<keyword evidence="8 9" id="KW-0472">Membrane</keyword>
<organism evidence="11 12">
    <name type="scientific">Hymenobacter qilianensis</name>
    <dbReference type="NCBI Taxonomy" id="1385715"/>
    <lineage>
        <taxon>Bacteria</taxon>
        <taxon>Pseudomonadati</taxon>
        <taxon>Bacteroidota</taxon>
        <taxon>Cytophagia</taxon>
        <taxon>Cytophagales</taxon>
        <taxon>Hymenobacteraceae</taxon>
        <taxon>Hymenobacter</taxon>
    </lineage>
</organism>
<accession>A0A7H0GZ73</accession>